<feature type="transmembrane region" description="Helical" evidence="2">
    <location>
        <begin position="46"/>
        <end position="67"/>
    </location>
</feature>
<dbReference type="GeneID" id="30923018"/>
<dbReference type="EMBL" id="CP019285">
    <property type="protein sequence ID" value="APW99506.1"/>
    <property type="molecule type" value="Genomic_DNA"/>
</dbReference>
<dbReference type="STRING" id="358396.CHINAEXTREME_17800"/>
<feature type="region of interest" description="Disordered" evidence="1">
    <location>
        <begin position="466"/>
        <end position="497"/>
    </location>
</feature>
<keyword evidence="2" id="KW-0812">Transmembrane</keyword>
<evidence type="ECO:0000256" key="2">
    <source>
        <dbReference type="SAM" id="Phobius"/>
    </source>
</evidence>
<organism evidence="4 5">
    <name type="scientific">Natronobacterium lacisalsi AJ5</name>
    <dbReference type="NCBI Taxonomy" id="358396"/>
    <lineage>
        <taxon>Archaea</taxon>
        <taxon>Methanobacteriati</taxon>
        <taxon>Methanobacteriota</taxon>
        <taxon>Stenosarchaea group</taxon>
        <taxon>Halobacteria</taxon>
        <taxon>Halobacteriales</taxon>
        <taxon>Natrialbaceae</taxon>
        <taxon>Natronobacterium</taxon>
    </lineage>
</organism>
<proteinExistence type="predicted"/>
<dbReference type="Proteomes" id="UP000186547">
    <property type="component" value="Chromosome"/>
</dbReference>
<dbReference type="AlphaFoldDB" id="M0LGT6"/>
<reference evidence="3" key="3">
    <citation type="submission" date="2017-01" db="EMBL/GenBank/DDBJ databases">
        <authorList>
            <person name="Mah S.A."/>
            <person name="Swanson W.J."/>
            <person name="Moy G.W."/>
            <person name="Vacquier V.D."/>
        </authorList>
    </citation>
    <scope>NUCLEOTIDE SEQUENCE</scope>
    <source>
        <strain evidence="3">AJ5</strain>
    </source>
</reference>
<name>M0LGT6_NATLA</name>
<accession>M0LGT6</accession>
<keyword evidence="2" id="KW-1133">Transmembrane helix</keyword>
<dbReference type="EMBL" id="AOLZ01000044">
    <property type="protein sequence ID" value="EMA31629.1"/>
    <property type="molecule type" value="Genomic_DNA"/>
</dbReference>
<feature type="compositionally biased region" description="Polar residues" evidence="1">
    <location>
        <begin position="753"/>
        <end position="784"/>
    </location>
</feature>
<evidence type="ECO:0000313" key="6">
    <source>
        <dbReference type="Proteomes" id="UP000186547"/>
    </source>
</evidence>
<feature type="transmembrane region" description="Helical" evidence="2">
    <location>
        <begin position="105"/>
        <end position="126"/>
    </location>
</feature>
<feature type="compositionally biased region" description="Basic and acidic residues" evidence="1">
    <location>
        <begin position="486"/>
        <end position="497"/>
    </location>
</feature>
<dbReference type="KEGG" id="hlc:CHINAEXTREME17800"/>
<keyword evidence="5" id="KW-1185">Reference proteome</keyword>
<feature type="region of interest" description="Disordered" evidence="1">
    <location>
        <begin position="363"/>
        <end position="401"/>
    </location>
</feature>
<keyword evidence="2" id="KW-0472">Membrane</keyword>
<gene>
    <name evidence="4" type="ORF">C445_14142</name>
    <name evidence="3" type="ORF">CHINAEXTREME_17800</name>
</gene>
<feature type="transmembrane region" description="Helical" evidence="2">
    <location>
        <begin position="267"/>
        <end position="285"/>
    </location>
</feature>
<protein>
    <submittedName>
        <fullName evidence="4">Uncharacterized protein</fullName>
    </submittedName>
</protein>
<reference evidence="3 6" key="1">
    <citation type="journal article" date="2011" name="J. Bacteriol.">
        <title>Genome sequence of Halobiforma lacisalsi AJ5, an extremely halophilic archaeon which harbors a bop gene.</title>
        <authorList>
            <person name="Jiang X."/>
            <person name="Wang S."/>
            <person name="Cheng H."/>
            <person name="Huo Y."/>
            <person name="Zhang X."/>
            <person name="Zhu X."/>
            <person name="Han X."/>
            <person name="Ni P."/>
            <person name="Wu M."/>
        </authorList>
    </citation>
    <scope>NUCLEOTIDE SEQUENCE [LARGE SCALE GENOMIC DNA]</scope>
    <source>
        <strain evidence="3 6">AJ5</strain>
    </source>
</reference>
<evidence type="ECO:0000313" key="4">
    <source>
        <dbReference type="EMBL" id="EMA31629.1"/>
    </source>
</evidence>
<feature type="region of interest" description="Disordered" evidence="1">
    <location>
        <begin position="753"/>
        <end position="802"/>
    </location>
</feature>
<feature type="compositionally biased region" description="Basic and acidic residues" evidence="1">
    <location>
        <begin position="363"/>
        <end position="380"/>
    </location>
</feature>
<evidence type="ECO:0000256" key="1">
    <source>
        <dbReference type="SAM" id="MobiDB-lite"/>
    </source>
</evidence>
<feature type="transmembrane region" description="Helical" evidence="2">
    <location>
        <begin position="229"/>
        <end position="247"/>
    </location>
</feature>
<dbReference type="Proteomes" id="UP000011555">
    <property type="component" value="Unassembled WGS sequence"/>
</dbReference>
<sequence length="802" mass="90110">MEEASNGDIETEATDRIVIANGQYLDKQYFHEARKTMARDWDLRKIAWLGPPLWVVLSGISLIYIGMQLRNGVTGASLIGTFDTISERTAQTDLSVLYGLVLDNAHWFVLLPVVVWLLVTGLPIFLKKAIAAVITSIFKIGRGFVRASRSVNPETWQKSNYWNPFMSHLSDRDPLVVLNHGSDQSISGTFSDSPYYGNVLVDSVYVEIEGDLGYRQRLFTYLYDHRVRWGWRILLGLSALIVGMWTIDPFLEIPTTPMGETVPWSRLVFGAVFLWVILGSAMWITRYPQFLVGFLGESAGLSRYKRLLNEPDAEDSERSDGRIGLSNSLCGYGLFFVSEFLYQIFGYQRYNVSLEAELLPEQPNREVRADGTGQKTEKSQRTSTDTSDENGDPSFRPEAYEHPTSEHAVAAGRELLWSAVPRESVREGGENEDITLSLSGVDYYTVTERKRSLLARLLNRLEGRKRDDENGTVAPSDESSESEPESEGRSETEEIFVKERAGRASGIRLPVKKFMSVPHELSPETVRNPPKPVPEVYQFDDAEGTELAWNEDTRHYVLLGGGEHQQAINKLILGMKAAGYENVDVLENAFASTQPTEELSISTALDNKDLSQFWKSLTEWWEPGLPLEKNAIEEPAFFPTEYFVSGVFGGTEFFRSDDDTFLLFSHEAPSDDTDTEIFFHVIIGFSAVATKIGFLYWLDQYDDGFPDVSLDTGYLIRHPGATAIDGLEDIGHLYANPRPWRTGDVSLEFDRQPLSSNERTQNGVETTSPDGSGGDQTEQNNNRRGLSFKDCNLEINYDPSGS</sequence>
<evidence type="ECO:0000313" key="3">
    <source>
        <dbReference type="EMBL" id="APW99506.1"/>
    </source>
</evidence>
<evidence type="ECO:0000313" key="5">
    <source>
        <dbReference type="Proteomes" id="UP000011555"/>
    </source>
</evidence>
<reference evidence="4 5" key="2">
    <citation type="journal article" date="2014" name="PLoS Genet.">
        <title>Phylogenetically driven sequencing of extremely halophilic archaea reveals strategies for static and dynamic osmo-response.</title>
        <authorList>
            <person name="Becker E.A."/>
            <person name="Seitzer P.M."/>
            <person name="Tritt A."/>
            <person name="Larsen D."/>
            <person name="Krusor M."/>
            <person name="Yao A.I."/>
            <person name="Wu D."/>
            <person name="Madern D."/>
            <person name="Eisen J.A."/>
            <person name="Darling A.E."/>
            <person name="Facciotti M.T."/>
        </authorList>
    </citation>
    <scope>NUCLEOTIDE SEQUENCE [LARGE SCALE GENOMIC DNA]</scope>
    <source>
        <strain evidence="4 5">AJ5</strain>
    </source>
</reference>
<dbReference type="RefSeq" id="WP_007142538.1">
    <property type="nucleotide sequence ID" value="NZ_AOLZ01000044.1"/>
</dbReference>